<organism evidence="1 2">
    <name type="scientific">Halohasta litchfieldiae</name>
    <dbReference type="NCBI Taxonomy" id="1073996"/>
    <lineage>
        <taxon>Archaea</taxon>
        <taxon>Methanobacteriati</taxon>
        <taxon>Methanobacteriota</taxon>
        <taxon>Stenosarchaea group</taxon>
        <taxon>Halobacteria</taxon>
        <taxon>Halobacteriales</taxon>
        <taxon>Haloferacaceae</taxon>
        <taxon>Halohasta</taxon>
    </lineage>
</organism>
<sequence length="205" mass="23259">MAQDVWVVRHGQRQDTVDPDWELTADRIHDPGLTELGRWQAWRCGRFFADRGIKFEAVYCSPFLRTVQTTAEIYGETGHEARLEPGLGEHRNAEWFDSEPETLSHRTLANYFEPIRSDHEPFVIPDFPEEHHEAERRAGETARRIVDAHDGPVLMVGHGLTIGGVVRGLVGSTEGVDAPLCGITRIDQRDGEWELDFSGHIDHLE</sequence>
<dbReference type="GeneID" id="35001262"/>
<dbReference type="PANTHER" id="PTHR16469">
    <property type="entry name" value="UBIQUITIN-ASSOCIATED AND SH3 DOMAIN-CONTAINING BA-RELATED"/>
    <property type="match status" value="1"/>
</dbReference>
<name>A0A1H6W872_9EURY</name>
<evidence type="ECO:0000313" key="2">
    <source>
        <dbReference type="Proteomes" id="UP000198888"/>
    </source>
</evidence>
<evidence type="ECO:0000313" key="1">
    <source>
        <dbReference type="EMBL" id="SEJ08692.1"/>
    </source>
</evidence>
<dbReference type="OrthoDB" id="304253at2157"/>
<gene>
    <name evidence="1" type="ORF">SAMN05444271_12032</name>
</gene>
<dbReference type="InterPro" id="IPR029033">
    <property type="entry name" value="His_PPase_superfam"/>
</dbReference>
<dbReference type="InterPro" id="IPR051710">
    <property type="entry name" value="Phosphatase_SH3-domain"/>
</dbReference>
<dbReference type="InterPro" id="IPR013078">
    <property type="entry name" value="His_Pase_superF_clade-1"/>
</dbReference>
<dbReference type="EMBL" id="FNYR01000020">
    <property type="protein sequence ID" value="SEJ08692.1"/>
    <property type="molecule type" value="Genomic_DNA"/>
</dbReference>
<dbReference type="PANTHER" id="PTHR16469:SF27">
    <property type="entry name" value="UBIQUITIN-ASSOCIATED AND SH3 DOMAIN-CONTAINING BA-RELATED"/>
    <property type="match status" value="1"/>
</dbReference>
<protein>
    <submittedName>
        <fullName evidence="1">Broad specificity phosphatase PhoE</fullName>
    </submittedName>
</protein>
<dbReference type="SMART" id="SM00855">
    <property type="entry name" value="PGAM"/>
    <property type="match status" value="1"/>
</dbReference>
<accession>A0A2H4PYS5</accession>
<dbReference type="STRING" id="1073996.SAMN05444271_12032"/>
<dbReference type="Pfam" id="PF00300">
    <property type="entry name" value="His_Phos_1"/>
    <property type="match status" value="1"/>
</dbReference>
<dbReference type="KEGG" id="hae:halTADL_0439"/>
<dbReference type="RefSeq" id="WP_089673121.1">
    <property type="nucleotide sequence ID" value="NZ_CP024845.1"/>
</dbReference>
<keyword evidence="2" id="KW-1185">Reference proteome</keyword>
<dbReference type="CDD" id="cd07067">
    <property type="entry name" value="HP_PGM_like"/>
    <property type="match status" value="1"/>
</dbReference>
<dbReference type="AlphaFoldDB" id="A0A1H6W872"/>
<proteinExistence type="predicted"/>
<reference evidence="1 2" key="1">
    <citation type="submission" date="2016-10" db="EMBL/GenBank/DDBJ databases">
        <authorList>
            <person name="de Groot N.N."/>
        </authorList>
    </citation>
    <scope>NUCLEOTIDE SEQUENCE [LARGE SCALE GENOMIC DNA]</scope>
    <source>
        <strain evidence="1 2">DSM 22187</strain>
    </source>
</reference>
<dbReference type="SUPFAM" id="SSF53254">
    <property type="entry name" value="Phosphoglycerate mutase-like"/>
    <property type="match status" value="1"/>
</dbReference>
<dbReference type="Gene3D" id="3.40.50.1240">
    <property type="entry name" value="Phosphoglycerate mutase-like"/>
    <property type="match status" value="1"/>
</dbReference>
<dbReference type="Proteomes" id="UP000198888">
    <property type="component" value="Unassembled WGS sequence"/>
</dbReference>
<accession>A0A1H6W872</accession>